<evidence type="ECO:0000256" key="6">
    <source>
        <dbReference type="ARBA" id="ARBA00023002"/>
    </source>
</evidence>
<keyword evidence="4" id="KW-0116">cAMP-binding</keyword>
<dbReference type="SUPFAM" id="SSF51206">
    <property type="entry name" value="cAMP-binding domain-like"/>
    <property type="match status" value="2"/>
</dbReference>
<comment type="caution">
    <text evidence="10">The sequence shown here is derived from an EMBL/GenBank/DDBJ whole genome shotgun (WGS) entry which is preliminary data.</text>
</comment>
<keyword evidence="3" id="KW-0597">Phosphoprotein</keyword>
<proteinExistence type="inferred from homology"/>
<evidence type="ECO:0000259" key="9">
    <source>
        <dbReference type="PROSITE" id="PS50042"/>
    </source>
</evidence>
<keyword evidence="5" id="KW-0547">Nucleotide-binding</keyword>
<dbReference type="GO" id="GO:0030552">
    <property type="term" value="F:cAMP binding"/>
    <property type="evidence" value="ECO:0007669"/>
    <property type="project" value="UniProtKB-KW"/>
</dbReference>
<dbReference type="PANTHER" id="PTHR43708">
    <property type="entry name" value="CONSERVED EXPRESSED OXIDOREDUCTASE (EUROFUNG)"/>
    <property type="match status" value="1"/>
</dbReference>
<dbReference type="PROSITE" id="PS50042">
    <property type="entry name" value="CNMP_BINDING_3"/>
    <property type="match status" value="2"/>
</dbReference>
<dbReference type="InterPro" id="IPR000595">
    <property type="entry name" value="cNMP-bd_dom"/>
</dbReference>
<dbReference type="Pfam" id="PF01408">
    <property type="entry name" value="GFO_IDH_MocA"/>
    <property type="match status" value="1"/>
</dbReference>
<feature type="region of interest" description="Disordered" evidence="8">
    <location>
        <begin position="837"/>
        <end position="865"/>
    </location>
</feature>
<evidence type="ECO:0000313" key="10">
    <source>
        <dbReference type="EMBL" id="KAK7061603.1"/>
    </source>
</evidence>
<evidence type="ECO:0000256" key="3">
    <source>
        <dbReference type="ARBA" id="ARBA00022553"/>
    </source>
</evidence>
<dbReference type="Gene3D" id="3.40.50.720">
    <property type="entry name" value="NAD(P)-binding Rossmann-like Domain"/>
    <property type="match status" value="1"/>
</dbReference>
<dbReference type="InterPro" id="IPR004104">
    <property type="entry name" value="Gfo/Idh/MocA-like_OxRdtase_C"/>
</dbReference>
<dbReference type="SUPFAM" id="SSF51735">
    <property type="entry name" value="NAD(P)-binding Rossmann-fold domains"/>
    <property type="match status" value="1"/>
</dbReference>
<dbReference type="InterPro" id="IPR018490">
    <property type="entry name" value="cNMP-bd_dom_sf"/>
</dbReference>
<dbReference type="InterPro" id="IPR051317">
    <property type="entry name" value="Gfo/Idh/MocA_oxidoreduct"/>
</dbReference>
<dbReference type="Gene3D" id="3.30.360.10">
    <property type="entry name" value="Dihydrodipicolinate Reductase, domain 2"/>
    <property type="match status" value="1"/>
</dbReference>
<dbReference type="AlphaFoldDB" id="A0AAW0EDI8"/>
<organism evidence="10 11">
    <name type="scientific">Favolaschia claudopus</name>
    <dbReference type="NCBI Taxonomy" id="2862362"/>
    <lineage>
        <taxon>Eukaryota</taxon>
        <taxon>Fungi</taxon>
        <taxon>Dikarya</taxon>
        <taxon>Basidiomycota</taxon>
        <taxon>Agaricomycotina</taxon>
        <taxon>Agaricomycetes</taxon>
        <taxon>Agaricomycetidae</taxon>
        <taxon>Agaricales</taxon>
        <taxon>Marasmiineae</taxon>
        <taxon>Mycenaceae</taxon>
        <taxon>Favolaschia</taxon>
    </lineage>
</organism>
<evidence type="ECO:0000313" key="11">
    <source>
        <dbReference type="Proteomes" id="UP001362999"/>
    </source>
</evidence>
<dbReference type="PANTHER" id="PTHR43708:SF5">
    <property type="entry name" value="CONSERVED EXPRESSED OXIDOREDUCTASE (EUROFUNG)-RELATED"/>
    <property type="match status" value="1"/>
</dbReference>
<dbReference type="Proteomes" id="UP001362999">
    <property type="component" value="Unassembled WGS sequence"/>
</dbReference>
<evidence type="ECO:0000256" key="7">
    <source>
        <dbReference type="ARBA" id="ARBA00023149"/>
    </source>
</evidence>
<dbReference type="Pfam" id="PF02894">
    <property type="entry name" value="GFO_IDH_MocA_C"/>
    <property type="match status" value="1"/>
</dbReference>
<dbReference type="EMBL" id="JAWWNJ010000002">
    <property type="protein sequence ID" value="KAK7061603.1"/>
    <property type="molecule type" value="Genomic_DNA"/>
</dbReference>
<feature type="compositionally biased region" description="Low complexity" evidence="8">
    <location>
        <begin position="599"/>
        <end position="631"/>
    </location>
</feature>
<evidence type="ECO:0000256" key="1">
    <source>
        <dbReference type="ARBA" id="ARBA00005753"/>
    </source>
</evidence>
<dbReference type="InterPro" id="IPR014710">
    <property type="entry name" value="RmlC-like_jellyroll"/>
</dbReference>
<dbReference type="SMART" id="SM00394">
    <property type="entry name" value="RIIa"/>
    <property type="match status" value="1"/>
</dbReference>
<feature type="region of interest" description="Disordered" evidence="8">
    <location>
        <begin position="368"/>
        <end position="396"/>
    </location>
</feature>
<feature type="domain" description="Cyclic nucleotide-binding" evidence="9">
    <location>
        <begin position="1118"/>
        <end position="1249"/>
    </location>
</feature>
<comment type="similarity">
    <text evidence="1">Belongs to the cAMP-dependent kinase regulatory chain family.</text>
</comment>
<dbReference type="Pfam" id="PF00027">
    <property type="entry name" value="cNMP_binding"/>
    <property type="match status" value="2"/>
</dbReference>
<dbReference type="InterPro" id="IPR000683">
    <property type="entry name" value="Gfo/Idh/MocA-like_OxRdtase_N"/>
</dbReference>
<keyword evidence="7" id="KW-0114">cAMP</keyword>
<sequence>MSPTPIKTCVLGVGLAGLTFHIPFVLALPECFELVAVLERNPKAEGGKLRERFGVTTKIHNNLDQVLQDPDIELVIIGTPSSTHYEYAKAVLEAGKHVLVDKPVAATSAEAKELGELAKAKGLVLYPFQNRRFDSDFVSLKKLLALPTSSPQSIGDVVEFETHFDRFRRGTKNTWKDLPAPGNGHTYDLGTHLVDQALALFGRPQKITAFIQNSRGVGHPDLDDSFTIHLHFDANNQLPRPVLAIARAQLSSVRSPQPRYVVLGTHGSYVKYGVDVQEDQLKVISTPKAIHESDYGVEPESIWGTVESLEADDITMKKSTWPSEAGSYANLFRNLAATIREGAEPAIKWEEATASPNEPHIVHLSVHPSAWSSTPPDIPQPQTTAQQSMSLPPLSSFVSSPLSPRTPLPSIFAPANPIAFVIARHQQALNAVQQLRVSHLDTDTLAARSSAVQIVERHGWSWPTHPLSPILALPTTAPTPTRVTTSHQLQNVPNVNALLQQLGLPAAAIRNGANGNLGPNIIAAAVQPAAAPPPDILRPLLLPMFLLVLRTAVLLYFFAPARKPVFGILIVMWMLYEVWRPIRQGLQRGIARVEAENANNQPNQPQQQPAQGNAAGAPNGQANAGPVQPRPVHNHQHPHNPPRPGAQAANDLDHQIAAVFDGLGNYNVEPNFSTKAMAFITLLLTTLHPAVWNRRRAVLRRREGQIRMDANARAAELEENDDPQTQARIQRRAQLIAEHQARPSGAYAFSCCTFTNSHLYAPPTMSTFETLVADLTRDINRVQPRDTLQFCANWFQSRLEEQRARTRDVLGQRPHSFSRDLPTDLFVDAPLGATSNGPTSISPFSHPAPAHRSSRSSLRNSATQSPFGTLNVPGNALLSDGPPIFQINSQHVPPTSPLSNPHPNPFASFDGNAPAPLNPGDYLHPPNSAVFARRVSVSAETIAVDVESDEPLPIFPKTPDQLRRIKASIANNLIFRDLDEEQETGKTTEKDEVVIRQGDAGELFYVVESGLLHCYIRPEPLPPAWLTSSRSSQTLSPDEMFLQPGYHPEFGRQVAECTPGTSFGELALMYGHPRAATVLSIESSTLWALDRITFRTIILKAAHRRRTMYEQFLSTVTLLSSLDAPERSKIADALVSRVYVDGEAVVRQGEMGDTFFFVEEGEAIATKTQHDDNGETREIKVGHLRKGDYFGELSLLRLAPRAATVSAIHRDDPSLPKLKVAALDAPAFTRLLGPLREIMERKAERYGPGRMSR</sequence>
<keyword evidence="6" id="KW-0560">Oxidoreductase</keyword>
<feature type="region of interest" description="Disordered" evidence="8">
    <location>
        <begin position="599"/>
        <end position="648"/>
    </location>
</feature>
<protein>
    <submittedName>
        <fullName evidence="10">NAD binding rossmann protein</fullName>
    </submittedName>
</protein>
<dbReference type="PROSITE" id="PS00888">
    <property type="entry name" value="CNMP_BINDING_1"/>
    <property type="match status" value="2"/>
</dbReference>
<dbReference type="InterPro" id="IPR003117">
    <property type="entry name" value="cAMP_dep_PK_reg_su_I/II_a/b"/>
</dbReference>
<evidence type="ECO:0000256" key="2">
    <source>
        <dbReference type="ARBA" id="ARBA00010928"/>
    </source>
</evidence>
<dbReference type="PRINTS" id="PR00103">
    <property type="entry name" value="CAMPKINASE"/>
</dbReference>
<dbReference type="Pfam" id="PF02197">
    <property type="entry name" value="RIIa"/>
    <property type="match status" value="1"/>
</dbReference>
<dbReference type="InterPro" id="IPR036291">
    <property type="entry name" value="NAD(P)-bd_dom_sf"/>
</dbReference>
<dbReference type="CDD" id="cd00038">
    <property type="entry name" value="CAP_ED"/>
    <property type="match status" value="2"/>
</dbReference>
<feature type="compositionally biased region" description="Polar residues" evidence="8">
    <location>
        <begin position="855"/>
        <end position="865"/>
    </location>
</feature>
<dbReference type="Gene3D" id="2.60.120.10">
    <property type="entry name" value="Jelly Rolls"/>
    <property type="match status" value="2"/>
</dbReference>
<evidence type="ECO:0000256" key="5">
    <source>
        <dbReference type="ARBA" id="ARBA00022741"/>
    </source>
</evidence>
<dbReference type="CDD" id="cd12098">
    <property type="entry name" value="DD_R_ScPKA-like"/>
    <property type="match status" value="1"/>
</dbReference>
<dbReference type="SMART" id="SM00100">
    <property type="entry name" value="cNMP"/>
    <property type="match status" value="2"/>
</dbReference>
<evidence type="ECO:0000256" key="8">
    <source>
        <dbReference type="SAM" id="MobiDB-lite"/>
    </source>
</evidence>
<reference evidence="10 11" key="1">
    <citation type="journal article" date="2024" name="J Genomics">
        <title>Draft genome sequencing and assembly of Favolaschia claudopus CIRM-BRFM 2984 isolated from oak limbs.</title>
        <authorList>
            <person name="Navarro D."/>
            <person name="Drula E."/>
            <person name="Chaduli D."/>
            <person name="Cazenave R."/>
            <person name="Ahrendt S."/>
            <person name="Wang J."/>
            <person name="Lipzen A."/>
            <person name="Daum C."/>
            <person name="Barry K."/>
            <person name="Grigoriev I.V."/>
            <person name="Favel A."/>
            <person name="Rosso M.N."/>
            <person name="Martin F."/>
        </authorList>
    </citation>
    <scope>NUCLEOTIDE SEQUENCE [LARGE SCALE GENOMIC DNA]</scope>
    <source>
        <strain evidence="10 11">CIRM-BRFM 2984</strain>
    </source>
</reference>
<dbReference type="GO" id="GO:0016491">
    <property type="term" value="F:oxidoreductase activity"/>
    <property type="evidence" value="ECO:0007669"/>
    <property type="project" value="UniProtKB-KW"/>
</dbReference>
<accession>A0AAW0EDI8</accession>
<dbReference type="PROSITE" id="PS00889">
    <property type="entry name" value="CNMP_BINDING_2"/>
    <property type="match status" value="2"/>
</dbReference>
<keyword evidence="11" id="KW-1185">Reference proteome</keyword>
<comment type="similarity">
    <text evidence="2">Belongs to the Gfo/Idh/MocA family.</text>
</comment>
<feature type="domain" description="Cyclic nucleotide-binding" evidence="9">
    <location>
        <begin position="989"/>
        <end position="1115"/>
    </location>
</feature>
<dbReference type="InterPro" id="IPR018488">
    <property type="entry name" value="cNMP-bd_CS"/>
</dbReference>
<gene>
    <name evidence="10" type="ORF">R3P38DRAFT_3302771</name>
</gene>
<evidence type="ECO:0000256" key="4">
    <source>
        <dbReference type="ARBA" id="ARBA00022566"/>
    </source>
</evidence>
<name>A0AAW0EDI8_9AGAR</name>
<feature type="compositionally biased region" description="Polar residues" evidence="8">
    <location>
        <begin position="370"/>
        <end position="387"/>
    </location>
</feature>